<keyword evidence="2" id="KW-0732">Signal</keyword>
<evidence type="ECO:0000256" key="1">
    <source>
        <dbReference type="SAM" id="MobiDB-lite"/>
    </source>
</evidence>
<evidence type="ECO:0000256" key="2">
    <source>
        <dbReference type="SAM" id="SignalP"/>
    </source>
</evidence>
<feature type="signal peptide" evidence="2">
    <location>
        <begin position="1"/>
        <end position="27"/>
    </location>
</feature>
<feature type="compositionally biased region" description="Acidic residues" evidence="1">
    <location>
        <begin position="120"/>
        <end position="133"/>
    </location>
</feature>
<sequence>MSIRNVQASLMSLCAWLLVGLSTTAEAATLADAQFSTRCTENVDSSVSEDGATETEKPQLDDVSTEEKFTTDVDIASDEPDVPQDKDIAETQVPSTLPDEPDVPEDEDVAETQVPSTLPDEPDVPQDEDDTETEVPSTFPAYQTPLKPKQPEFYVDDP</sequence>
<dbReference type="EMBL" id="OW152828">
    <property type="protein sequence ID" value="CAH2046185.1"/>
    <property type="molecule type" value="Genomic_DNA"/>
</dbReference>
<feature type="region of interest" description="Disordered" evidence="1">
    <location>
        <begin position="37"/>
        <end position="158"/>
    </location>
</feature>
<evidence type="ECO:0000313" key="4">
    <source>
        <dbReference type="Proteomes" id="UP000837857"/>
    </source>
</evidence>
<protein>
    <submittedName>
        <fullName evidence="3">Uncharacterized protein</fullName>
    </submittedName>
</protein>
<feature type="non-terminal residue" evidence="3">
    <location>
        <position position="158"/>
    </location>
</feature>
<keyword evidence="4" id="KW-1185">Reference proteome</keyword>
<organism evidence="3 4">
    <name type="scientific">Iphiclides podalirius</name>
    <name type="common">scarce swallowtail</name>
    <dbReference type="NCBI Taxonomy" id="110791"/>
    <lineage>
        <taxon>Eukaryota</taxon>
        <taxon>Metazoa</taxon>
        <taxon>Ecdysozoa</taxon>
        <taxon>Arthropoda</taxon>
        <taxon>Hexapoda</taxon>
        <taxon>Insecta</taxon>
        <taxon>Pterygota</taxon>
        <taxon>Neoptera</taxon>
        <taxon>Endopterygota</taxon>
        <taxon>Lepidoptera</taxon>
        <taxon>Glossata</taxon>
        <taxon>Ditrysia</taxon>
        <taxon>Papilionoidea</taxon>
        <taxon>Papilionidae</taxon>
        <taxon>Papilioninae</taxon>
        <taxon>Iphiclides</taxon>
    </lineage>
</organism>
<gene>
    <name evidence="3" type="ORF">IPOD504_LOCUS5408</name>
</gene>
<proteinExistence type="predicted"/>
<feature type="compositionally biased region" description="Acidic residues" evidence="1">
    <location>
        <begin position="99"/>
        <end position="110"/>
    </location>
</feature>
<dbReference type="Proteomes" id="UP000837857">
    <property type="component" value="Chromosome 16"/>
</dbReference>
<evidence type="ECO:0000313" key="3">
    <source>
        <dbReference type="EMBL" id="CAH2046185.1"/>
    </source>
</evidence>
<feature type="compositionally biased region" description="Polar residues" evidence="1">
    <location>
        <begin position="37"/>
        <end position="48"/>
    </location>
</feature>
<accession>A0ABN8I637</accession>
<reference evidence="3" key="1">
    <citation type="submission" date="2022-03" db="EMBL/GenBank/DDBJ databases">
        <authorList>
            <person name="Martin H S."/>
        </authorList>
    </citation>
    <scope>NUCLEOTIDE SEQUENCE</scope>
</reference>
<feature type="chain" id="PRO_5046419143" evidence="2">
    <location>
        <begin position="28"/>
        <end position="158"/>
    </location>
</feature>
<name>A0ABN8I637_9NEOP</name>
<feature type="compositionally biased region" description="Basic and acidic residues" evidence="1">
    <location>
        <begin position="54"/>
        <end position="71"/>
    </location>
</feature>